<comment type="caution">
    <text evidence="1">The sequence shown here is derived from an EMBL/GenBank/DDBJ whole genome shotgun (WGS) entry which is preliminary data.</text>
</comment>
<protein>
    <submittedName>
        <fullName evidence="1">Transposase</fullName>
    </submittedName>
</protein>
<keyword evidence="3" id="KW-1185">Reference proteome</keyword>
<dbReference type="EMBL" id="NBNE01018250">
    <property type="protein sequence ID" value="OWY92355.1"/>
    <property type="molecule type" value="Genomic_DNA"/>
</dbReference>
<accession>A0A225UG60</accession>
<dbReference type="Proteomes" id="UP000198211">
    <property type="component" value="Unassembled WGS sequence"/>
</dbReference>
<gene>
    <name evidence="2" type="ORF">PHMEG_00038684</name>
    <name evidence="1" type="ORF">PHMEG_00039797</name>
</gene>
<reference evidence="1" key="1">
    <citation type="journal article" date="2017" name="Genome Biol. Evol.">
        <title>Phytophthora megakarya and P. palmivora, closely related causal agents of cacao black pod rot, underwent increases in genome sizes and gene numbers by different mechanisms.</title>
        <authorList>
            <person name="Ali S.S."/>
            <person name="Shao J."/>
            <person name="Lary D.J."/>
            <person name="Kronmiller B."/>
            <person name="Shen D."/>
            <person name="Strem M.D."/>
            <person name="Amoako-Attah I."/>
            <person name="Akrofi A.Y."/>
            <person name="Begoude B.A."/>
            <person name="Ten Hoopen G.M."/>
            <person name="Coulibaly K."/>
            <person name="Kebe B.I."/>
            <person name="Melnick R.L."/>
            <person name="Guiltinan M.J."/>
            <person name="Tyler B.M."/>
            <person name="Meinhardt L.W."/>
            <person name="Bailey B.A."/>
        </authorList>
    </citation>
    <scope>NUCLEOTIDE SEQUENCE</scope>
    <source>
        <strain evidence="1">Zdho120</strain>
    </source>
</reference>
<proteinExistence type="predicted"/>
<dbReference type="AlphaFoldDB" id="A0A225UG60"/>
<feature type="non-terminal residue" evidence="1">
    <location>
        <position position="1"/>
    </location>
</feature>
<dbReference type="EMBL" id="NBNE01019932">
    <property type="protein sequence ID" value="OWY91566.1"/>
    <property type="molecule type" value="Genomic_DNA"/>
</dbReference>
<name>A0A225UG60_9STRA</name>
<sequence length="153" mass="17908">ISRSRLHRHLENKVLRRFISRVKPALTDDHKLQWLTWALDQVQRGKFVYCFQLFLFTFNKKSERGILCYFDAVFDVVHIYENGSTCTRLLADTICLPMNHNLTGHVRIDDILVKSCLLWLWLDQVTTLVTCGANKGTEVLQKSPCRNANHQKY</sequence>
<reference evidence="1" key="3">
    <citation type="submission" date="2017-03" db="EMBL/GenBank/DDBJ databases">
        <authorList>
            <person name="Afonso C.L."/>
            <person name="Miller P.J."/>
            <person name="Scott M.A."/>
            <person name="Spackman E."/>
            <person name="Goraichik I."/>
            <person name="Dimitrov K.M."/>
            <person name="Suarez D.L."/>
            <person name="Swayne D.E."/>
        </authorList>
    </citation>
    <scope>NUCLEOTIDE SEQUENCE</scope>
    <source>
        <strain evidence="1">Zdho120</strain>
    </source>
</reference>
<evidence type="ECO:0000313" key="1">
    <source>
        <dbReference type="EMBL" id="OWY91566.1"/>
    </source>
</evidence>
<evidence type="ECO:0000313" key="3">
    <source>
        <dbReference type="Proteomes" id="UP000198211"/>
    </source>
</evidence>
<organism evidence="1 3">
    <name type="scientific">Phytophthora megakarya</name>
    <dbReference type="NCBI Taxonomy" id="4795"/>
    <lineage>
        <taxon>Eukaryota</taxon>
        <taxon>Sar</taxon>
        <taxon>Stramenopiles</taxon>
        <taxon>Oomycota</taxon>
        <taxon>Peronosporomycetes</taxon>
        <taxon>Peronosporales</taxon>
        <taxon>Peronosporaceae</taxon>
        <taxon>Phytophthora</taxon>
    </lineage>
</organism>
<reference evidence="3" key="2">
    <citation type="submission" date="2017-03" db="EMBL/GenBank/DDBJ databases">
        <title>Phytopthora megakarya and P. palmivora, two closely related causual agents of cacao black pod achieved similar genome size and gene model numbers by different mechanisms.</title>
        <authorList>
            <person name="Ali S."/>
            <person name="Shao J."/>
            <person name="Larry D.J."/>
            <person name="Kronmiller B."/>
            <person name="Shen D."/>
            <person name="Strem M.D."/>
            <person name="Melnick R.L."/>
            <person name="Guiltinan M.J."/>
            <person name="Tyler B.M."/>
            <person name="Meinhardt L.W."/>
            <person name="Bailey B.A."/>
        </authorList>
    </citation>
    <scope>NUCLEOTIDE SEQUENCE [LARGE SCALE GENOMIC DNA]</scope>
    <source>
        <strain evidence="3">zdho120</strain>
    </source>
</reference>
<evidence type="ECO:0000313" key="2">
    <source>
        <dbReference type="EMBL" id="OWY92355.1"/>
    </source>
</evidence>